<dbReference type="SUPFAM" id="SSF55729">
    <property type="entry name" value="Acyl-CoA N-acyltransferases (Nat)"/>
    <property type="match status" value="1"/>
</dbReference>
<dbReference type="Gene3D" id="3.40.630.30">
    <property type="match status" value="1"/>
</dbReference>
<dbReference type="InterPro" id="IPR016181">
    <property type="entry name" value="Acyl_CoA_acyltransferase"/>
</dbReference>
<dbReference type="Proteomes" id="UP000654257">
    <property type="component" value="Unassembled WGS sequence"/>
</dbReference>
<protein>
    <submittedName>
        <fullName evidence="1">Uncharacterized protein</fullName>
    </submittedName>
</protein>
<comment type="caution">
    <text evidence="1">The sequence shown here is derived from an EMBL/GenBank/DDBJ whole genome shotgun (WGS) entry which is preliminary data.</text>
</comment>
<evidence type="ECO:0000313" key="1">
    <source>
        <dbReference type="EMBL" id="GGF97633.1"/>
    </source>
</evidence>
<dbReference type="AlphaFoldDB" id="A0A917CTV5"/>
<organism evidence="1 2">
    <name type="scientific">Rhodococcoides trifolii</name>
    <dbReference type="NCBI Taxonomy" id="908250"/>
    <lineage>
        <taxon>Bacteria</taxon>
        <taxon>Bacillati</taxon>
        <taxon>Actinomycetota</taxon>
        <taxon>Actinomycetes</taxon>
        <taxon>Mycobacteriales</taxon>
        <taxon>Nocardiaceae</taxon>
        <taxon>Rhodococcoides</taxon>
    </lineage>
</organism>
<keyword evidence="2" id="KW-1185">Reference proteome</keyword>
<dbReference type="RefSeq" id="WP_188543497.1">
    <property type="nucleotide sequence ID" value="NZ_BMCU01000001.1"/>
</dbReference>
<evidence type="ECO:0000313" key="2">
    <source>
        <dbReference type="Proteomes" id="UP000654257"/>
    </source>
</evidence>
<reference evidence="1" key="1">
    <citation type="journal article" date="2014" name="Int. J. Syst. Evol. Microbiol.">
        <title>Complete genome sequence of Corynebacterium casei LMG S-19264T (=DSM 44701T), isolated from a smear-ripened cheese.</title>
        <authorList>
            <consortium name="US DOE Joint Genome Institute (JGI-PGF)"/>
            <person name="Walter F."/>
            <person name="Albersmeier A."/>
            <person name="Kalinowski J."/>
            <person name="Ruckert C."/>
        </authorList>
    </citation>
    <scope>NUCLEOTIDE SEQUENCE</scope>
    <source>
        <strain evidence="1">CCM 7905</strain>
    </source>
</reference>
<dbReference type="EMBL" id="BMCU01000001">
    <property type="protein sequence ID" value="GGF97633.1"/>
    <property type="molecule type" value="Genomic_DNA"/>
</dbReference>
<accession>A0A917CTV5</accession>
<name>A0A917CTV5_9NOCA</name>
<proteinExistence type="predicted"/>
<gene>
    <name evidence="1" type="ORF">GCM10007304_09480</name>
</gene>
<reference evidence="1" key="2">
    <citation type="submission" date="2020-09" db="EMBL/GenBank/DDBJ databases">
        <authorList>
            <person name="Sun Q."/>
            <person name="Sedlacek I."/>
        </authorList>
    </citation>
    <scope>NUCLEOTIDE SEQUENCE</scope>
    <source>
        <strain evidence="1">CCM 7905</strain>
    </source>
</reference>
<sequence length="240" mass="25776">MNSHQIDIVRLAWARALGLPDDAFLEPRTRVVAEDDDTDTIDFVVLDGRSALTGPSWAIARADGMSNEELATRDGIRGLAGQRAGRCAGPTTLAYADEVRGDVGQESPLISHDLNHVLTLEHSVPPDDAAEADIARKRNWFTVMDDSEGEDSAKPASGAGYVEFHGFVADMGVLTASDHRRRGYGFTAGRLATNDAIDAGLVPQWQAHVDNLAGRLLGQALGYVELGVRTQVRLTSTLEA</sequence>